<protein>
    <recommendedName>
        <fullName evidence="3">Flagellar biosynthesis anti-sigma factor FlgM</fullName>
    </recommendedName>
</protein>
<gene>
    <name evidence="1" type="ORF">ACFSYH_11055</name>
</gene>
<reference evidence="2" key="1">
    <citation type="journal article" date="2019" name="Int. J. Syst. Evol. Microbiol.">
        <title>The Global Catalogue of Microorganisms (GCM) 10K type strain sequencing project: providing services to taxonomists for standard genome sequencing and annotation.</title>
        <authorList>
            <consortium name="The Broad Institute Genomics Platform"/>
            <consortium name="The Broad Institute Genome Sequencing Center for Infectious Disease"/>
            <person name="Wu L."/>
            <person name="Ma J."/>
        </authorList>
    </citation>
    <scope>NUCLEOTIDE SEQUENCE [LARGE SCALE GENOMIC DNA]</scope>
    <source>
        <strain evidence="2">KCTC 33576</strain>
    </source>
</reference>
<dbReference type="Proteomes" id="UP001597391">
    <property type="component" value="Unassembled WGS sequence"/>
</dbReference>
<dbReference type="EMBL" id="JBHUOP010000004">
    <property type="protein sequence ID" value="MFD2841098.1"/>
    <property type="molecule type" value="Genomic_DNA"/>
</dbReference>
<comment type="caution">
    <text evidence="1">The sequence shown here is derived from an EMBL/GenBank/DDBJ whole genome shotgun (WGS) entry which is preliminary data.</text>
</comment>
<proteinExistence type="predicted"/>
<name>A0ABW5XGT7_9MICO</name>
<evidence type="ECO:0008006" key="3">
    <source>
        <dbReference type="Google" id="ProtNLM"/>
    </source>
</evidence>
<organism evidence="1 2">
    <name type="scientific">Populibacterium corticicola</name>
    <dbReference type="NCBI Taxonomy" id="1812826"/>
    <lineage>
        <taxon>Bacteria</taxon>
        <taxon>Bacillati</taxon>
        <taxon>Actinomycetota</taxon>
        <taxon>Actinomycetes</taxon>
        <taxon>Micrococcales</taxon>
        <taxon>Jonesiaceae</taxon>
        <taxon>Populibacterium</taxon>
    </lineage>
</organism>
<dbReference type="RefSeq" id="WP_377467017.1">
    <property type="nucleotide sequence ID" value="NZ_JBHUOP010000004.1"/>
</dbReference>
<evidence type="ECO:0000313" key="2">
    <source>
        <dbReference type="Proteomes" id="UP001597391"/>
    </source>
</evidence>
<keyword evidence="2" id="KW-1185">Reference proteome</keyword>
<evidence type="ECO:0000313" key="1">
    <source>
        <dbReference type="EMBL" id="MFD2841098.1"/>
    </source>
</evidence>
<accession>A0ABW5XGT7</accession>
<sequence length="97" mass="10488">MSLDVATPQAKHVAFPTTSAHTAHGVRTATLDRAPYAAAPTTTTEHDSKTGRIVANQKTARNTTPEAEFDEISRKLTAGPLTLEYLVSYAIEAYSKR</sequence>